<proteinExistence type="predicted"/>
<sequence>MRVALLSSLELLGAEDEGRRAFMRIGGRSVLQRQMEFALAFGCERIACLSDSISPELMDLQSFAESRGAQFQIIRDARPLSGMVKSDDKLLVIGDGVVFDQSVAHEVLGEGRKVLTLPADRGVPLGFERLDRDRAWAGVMIAAGALVERLADMPRDIDPVSTLLRLALQSGSITAEVSAEMLADDSWALVNSSGSAAKFEKRWLAKAVNPASFAALTSSIADRTALSVLKRHTRPQKAIRAGAAISIASLIGAAAAGWAGYPVAGLGIAAITWFSGRFAGTLSSIVSDGLEAKRLNRLSAPGLLVVVDALIIMLALATVPPSKKIAAFFAVFMLLGLLRVLAAKTHDFSGPNLRDFFQDRGLLLAILCAAAAFGNITLISQVVAAILMLFALVRSLPSRITQV</sequence>
<dbReference type="EMBL" id="WTYP01000001">
    <property type="protein sequence ID" value="MXP46554.1"/>
    <property type="molecule type" value="Genomic_DNA"/>
</dbReference>
<name>A0A6I4V2E1_9SPHN</name>
<accession>A0A6I4V2E1</accession>
<protein>
    <submittedName>
        <fullName evidence="2">Uncharacterized protein</fullName>
    </submittedName>
</protein>
<dbReference type="Proteomes" id="UP000471435">
    <property type="component" value="Unassembled WGS sequence"/>
</dbReference>
<keyword evidence="3" id="KW-1185">Reference proteome</keyword>
<feature type="transmembrane region" description="Helical" evidence="1">
    <location>
        <begin position="264"/>
        <end position="286"/>
    </location>
</feature>
<evidence type="ECO:0000313" key="2">
    <source>
        <dbReference type="EMBL" id="MXP46554.1"/>
    </source>
</evidence>
<evidence type="ECO:0000256" key="1">
    <source>
        <dbReference type="SAM" id="Phobius"/>
    </source>
</evidence>
<reference evidence="2 3" key="1">
    <citation type="submission" date="2019-12" db="EMBL/GenBank/DDBJ databases">
        <title>Genomic-based taxomic classification of the family Erythrobacteraceae.</title>
        <authorList>
            <person name="Xu L."/>
        </authorList>
    </citation>
    <scope>NUCLEOTIDE SEQUENCE [LARGE SCALE GENOMIC DNA]</scope>
    <source>
        <strain evidence="2 3">SW-109</strain>
    </source>
</reference>
<feature type="transmembrane region" description="Helical" evidence="1">
    <location>
        <begin position="298"/>
        <end position="319"/>
    </location>
</feature>
<keyword evidence="1" id="KW-0812">Transmembrane</keyword>
<keyword evidence="1" id="KW-0472">Membrane</keyword>
<feature type="transmembrane region" description="Helical" evidence="1">
    <location>
        <begin position="362"/>
        <end position="393"/>
    </location>
</feature>
<feature type="transmembrane region" description="Helical" evidence="1">
    <location>
        <begin position="325"/>
        <end position="342"/>
    </location>
</feature>
<comment type="caution">
    <text evidence="2">The sequence shown here is derived from an EMBL/GenBank/DDBJ whole genome shotgun (WGS) entry which is preliminary data.</text>
</comment>
<organism evidence="2 3">
    <name type="scientific">Pontixanthobacter luteolus</name>
    <dbReference type="NCBI Taxonomy" id="295089"/>
    <lineage>
        <taxon>Bacteria</taxon>
        <taxon>Pseudomonadati</taxon>
        <taxon>Pseudomonadota</taxon>
        <taxon>Alphaproteobacteria</taxon>
        <taxon>Sphingomonadales</taxon>
        <taxon>Erythrobacteraceae</taxon>
        <taxon>Pontixanthobacter</taxon>
    </lineage>
</organism>
<feature type="transmembrane region" description="Helical" evidence="1">
    <location>
        <begin position="238"/>
        <end position="258"/>
    </location>
</feature>
<keyword evidence="1" id="KW-1133">Transmembrane helix</keyword>
<gene>
    <name evidence="2" type="ORF">GRI43_03975</name>
</gene>
<evidence type="ECO:0000313" key="3">
    <source>
        <dbReference type="Proteomes" id="UP000471435"/>
    </source>
</evidence>
<dbReference type="AlphaFoldDB" id="A0A6I4V2E1"/>